<sequence length="47" mass="5343">MAAANPLLDNDEKACLPTITLKNIHQISEWVLRRVFAVEASHTLKKR</sequence>
<keyword evidence="2" id="KW-1185">Reference proteome</keyword>
<reference evidence="1 2" key="1">
    <citation type="submission" date="2021-06" db="EMBL/GenBank/DDBJ databases">
        <title>Caerostris extrusa draft genome.</title>
        <authorList>
            <person name="Kono N."/>
            <person name="Arakawa K."/>
        </authorList>
    </citation>
    <scope>NUCLEOTIDE SEQUENCE [LARGE SCALE GENOMIC DNA]</scope>
</reference>
<gene>
    <name evidence="1" type="ORF">CEXT_531191</name>
</gene>
<feature type="non-terminal residue" evidence="1">
    <location>
        <position position="47"/>
    </location>
</feature>
<evidence type="ECO:0000313" key="2">
    <source>
        <dbReference type="Proteomes" id="UP001054945"/>
    </source>
</evidence>
<protein>
    <submittedName>
        <fullName evidence="1">Uncharacterized protein</fullName>
    </submittedName>
</protein>
<evidence type="ECO:0000313" key="1">
    <source>
        <dbReference type="EMBL" id="GIX91051.1"/>
    </source>
</evidence>
<name>A0AAV4P1Z7_CAEEX</name>
<dbReference type="Proteomes" id="UP001054945">
    <property type="component" value="Unassembled WGS sequence"/>
</dbReference>
<accession>A0AAV4P1Z7</accession>
<comment type="caution">
    <text evidence="1">The sequence shown here is derived from an EMBL/GenBank/DDBJ whole genome shotgun (WGS) entry which is preliminary data.</text>
</comment>
<proteinExistence type="predicted"/>
<dbReference type="EMBL" id="BPLR01021550">
    <property type="protein sequence ID" value="GIX91051.1"/>
    <property type="molecule type" value="Genomic_DNA"/>
</dbReference>
<dbReference type="AlphaFoldDB" id="A0AAV4P1Z7"/>
<organism evidence="1 2">
    <name type="scientific">Caerostris extrusa</name>
    <name type="common">Bark spider</name>
    <name type="synonym">Caerostris bankana</name>
    <dbReference type="NCBI Taxonomy" id="172846"/>
    <lineage>
        <taxon>Eukaryota</taxon>
        <taxon>Metazoa</taxon>
        <taxon>Ecdysozoa</taxon>
        <taxon>Arthropoda</taxon>
        <taxon>Chelicerata</taxon>
        <taxon>Arachnida</taxon>
        <taxon>Araneae</taxon>
        <taxon>Araneomorphae</taxon>
        <taxon>Entelegynae</taxon>
        <taxon>Araneoidea</taxon>
        <taxon>Araneidae</taxon>
        <taxon>Caerostris</taxon>
    </lineage>
</organism>